<dbReference type="InterPro" id="IPR002889">
    <property type="entry name" value="WSC_carb-bd"/>
</dbReference>
<keyword evidence="5" id="KW-1185">Reference proteome</keyword>
<evidence type="ECO:0000256" key="2">
    <source>
        <dbReference type="SAM" id="Phobius"/>
    </source>
</evidence>
<evidence type="ECO:0000259" key="3">
    <source>
        <dbReference type="PROSITE" id="PS51212"/>
    </source>
</evidence>
<feature type="domain" description="WSC" evidence="3">
    <location>
        <begin position="77"/>
        <end position="175"/>
    </location>
</feature>
<dbReference type="EnsemblMetazoa" id="G33485.1">
    <property type="protein sequence ID" value="G33485.1:cds"/>
    <property type="gene ID" value="G33485"/>
</dbReference>
<dbReference type="PROSITE" id="PS51212">
    <property type="entry name" value="WSC"/>
    <property type="match status" value="1"/>
</dbReference>
<organism evidence="4 5">
    <name type="scientific">Magallana gigas</name>
    <name type="common">Pacific oyster</name>
    <name type="synonym">Crassostrea gigas</name>
    <dbReference type="NCBI Taxonomy" id="29159"/>
    <lineage>
        <taxon>Eukaryota</taxon>
        <taxon>Metazoa</taxon>
        <taxon>Spiralia</taxon>
        <taxon>Lophotrochozoa</taxon>
        <taxon>Mollusca</taxon>
        <taxon>Bivalvia</taxon>
        <taxon>Autobranchia</taxon>
        <taxon>Pteriomorphia</taxon>
        <taxon>Ostreida</taxon>
        <taxon>Ostreoidea</taxon>
        <taxon>Ostreidae</taxon>
        <taxon>Magallana</taxon>
    </lineage>
</organism>
<keyword evidence="2" id="KW-0812">Transmembrane</keyword>
<dbReference type="AlphaFoldDB" id="A0A8W8MP16"/>
<feature type="transmembrane region" description="Helical" evidence="2">
    <location>
        <begin position="330"/>
        <end position="353"/>
    </location>
</feature>
<feature type="region of interest" description="Disordered" evidence="1">
    <location>
        <begin position="362"/>
        <end position="383"/>
    </location>
</feature>
<evidence type="ECO:0000313" key="5">
    <source>
        <dbReference type="Proteomes" id="UP000005408"/>
    </source>
</evidence>
<sequence length="496" mass="56435">MYNFIGRSNNKLLIIVCITTLCLRCYGTISNLSTTTNWANAQMHCREEGKMLPNMPIHMLSNESYFWTGHYTRLSEWIKIIGCFEESVVNTLTKKSHEMYFPSAGRCQEVCLASNFSVFGVQFNTCVCLEKIPGQRSRGSKNCSSTCSWNYPTGTNITFQNYCGGHKTYSLFKSGSEMETFAFTTENCLAIQCSKYDKTFLERRCDNALAQICNKTYFASYKSWQSSSAICKSDHNSYLLGNVDLTKPTQTCNLIQDKPFGPSWLGITKELYISIDGVKDDMVLTEKNPKRCLKCSNTNCTFADCSDFNYFVCMKSPGTTYTTPTGNTTVIVVVVPVTVIVVLGLFALLVILWRRRIKKTAETKHSQHEPSLPNHSEKSDTNQSLQNNYFVLDKTETYSVVNSINHTKDKGRKIPNKERSDDDYDHLGENVREEVEEEDNYHHAFFPSNENESDYGTCTRNMSAECLMENPYSHTNAWDHHVTLEDNEYNTSSINA</sequence>
<accession>A0A8W8MP16</accession>
<reference evidence="4" key="1">
    <citation type="submission" date="2022-08" db="UniProtKB">
        <authorList>
            <consortium name="EnsemblMetazoa"/>
        </authorList>
    </citation>
    <scope>IDENTIFICATION</scope>
    <source>
        <strain evidence="4">05x7-T-G4-1.051#20</strain>
    </source>
</reference>
<keyword evidence="2" id="KW-1133">Transmembrane helix</keyword>
<proteinExistence type="predicted"/>
<name>A0A8W8MP16_MAGGI</name>
<evidence type="ECO:0000256" key="1">
    <source>
        <dbReference type="SAM" id="MobiDB-lite"/>
    </source>
</evidence>
<evidence type="ECO:0000313" key="4">
    <source>
        <dbReference type="EnsemblMetazoa" id="G33485.1:cds"/>
    </source>
</evidence>
<protein>
    <recommendedName>
        <fullName evidence="3">WSC domain-containing protein</fullName>
    </recommendedName>
</protein>
<dbReference type="Proteomes" id="UP000005408">
    <property type="component" value="Unassembled WGS sequence"/>
</dbReference>
<keyword evidence="2" id="KW-0472">Membrane</keyword>